<evidence type="ECO:0000256" key="1">
    <source>
        <dbReference type="ARBA" id="ARBA00004651"/>
    </source>
</evidence>
<keyword evidence="7" id="KW-0972">Capsule biogenesis/degradation</keyword>
<evidence type="ECO:0000256" key="4">
    <source>
        <dbReference type="ARBA" id="ARBA00022475"/>
    </source>
</evidence>
<dbReference type="GO" id="GO:0015774">
    <property type="term" value="P:polysaccharide transport"/>
    <property type="evidence" value="ECO:0007669"/>
    <property type="project" value="UniProtKB-KW"/>
</dbReference>
<feature type="transmembrane region" description="Helical" evidence="11">
    <location>
        <begin position="274"/>
        <end position="291"/>
    </location>
</feature>
<evidence type="ECO:0000313" key="13">
    <source>
        <dbReference type="EMBL" id="THD76948.1"/>
    </source>
</evidence>
<evidence type="ECO:0000313" key="14">
    <source>
        <dbReference type="Proteomes" id="UP000306113"/>
    </source>
</evidence>
<dbReference type="GO" id="GO:0140359">
    <property type="term" value="F:ABC-type transporter activity"/>
    <property type="evidence" value="ECO:0007669"/>
    <property type="project" value="InterPro"/>
</dbReference>
<evidence type="ECO:0000256" key="6">
    <source>
        <dbReference type="ARBA" id="ARBA00022692"/>
    </source>
</evidence>
<keyword evidence="14" id="KW-1185">Reference proteome</keyword>
<dbReference type="GO" id="GO:0043190">
    <property type="term" value="C:ATP-binding cassette (ABC) transporter complex"/>
    <property type="evidence" value="ECO:0007669"/>
    <property type="project" value="InterPro"/>
</dbReference>
<evidence type="ECO:0000256" key="2">
    <source>
        <dbReference type="ARBA" id="ARBA00007783"/>
    </source>
</evidence>
<dbReference type="InterPro" id="IPR000412">
    <property type="entry name" value="ABC_2_transport"/>
</dbReference>
<feature type="transmembrane region" description="Helical" evidence="11">
    <location>
        <begin position="157"/>
        <end position="174"/>
    </location>
</feature>
<accession>A0A4S3MFL1</accession>
<keyword evidence="8 11" id="KW-1133">Transmembrane helix</keyword>
<dbReference type="Proteomes" id="UP000306113">
    <property type="component" value="Unassembled WGS sequence"/>
</dbReference>
<dbReference type="PANTHER" id="PTHR30413:SF10">
    <property type="entry name" value="CAPSULE POLYSACCHARIDE EXPORT INNER-MEMBRANE PROTEIN CTRC"/>
    <property type="match status" value="1"/>
</dbReference>
<dbReference type="EMBL" id="SSMD01000001">
    <property type="protein sequence ID" value="THD76948.1"/>
    <property type="molecule type" value="Genomic_DNA"/>
</dbReference>
<organism evidence="13 14">
    <name type="scientific">Thalassobius vesicularis</name>
    <dbReference type="NCBI Taxonomy" id="1294297"/>
    <lineage>
        <taxon>Bacteria</taxon>
        <taxon>Pseudomonadati</taxon>
        <taxon>Pseudomonadota</taxon>
        <taxon>Alphaproteobacteria</taxon>
        <taxon>Rhodobacterales</taxon>
        <taxon>Roseobacteraceae</taxon>
        <taxon>Thalassovita</taxon>
    </lineage>
</organism>
<evidence type="ECO:0000259" key="12">
    <source>
        <dbReference type="PROSITE" id="PS51012"/>
    </source>
</evidence>
<reference evidence="13 14" key="1">
    <citation type="submission" date="2019-04" db="EMBL/GenBank/DDBJ databases">
        <title>Draft genome sequence of Youngimonas vesicularis.</title>
        <authorList>
            <person name="Hameed A."/>
        </authorList>
    </citation>
    <scope>NUCLEOTIDE SEQUENCE [LARGE SCALE GENOMIC DNA]</scope>
    <source>
        <strain evidence="13 14">CC-AMW-E</strain>
    </source>
</reference>
<feature type="transmembrane region" description="Helical" evidence="11">
    <location>
        <begin position="102"/>
        <end position="120"/>
    </location>
</feature>
<feature type="transmembrane region" description="Helical" evidence="11">
    <location>
        <begin position="186"/>
        <end position="210"/>
    </location>
</feature>
<dbReference type="InterPro" id="IPR047817">
    <property type="entry name" value="ABC2_TM_bact-type"/>
</dbReference>
<evidence type="ECO:0000256" key="9">
    <source>
        <dbReference type="ARBA" id="ARBA00023047"/>
    </source>
</evidence>
<dbReference type="OrthoDB" id="8479094at2"/>
<feature type="domain" description="ABC transmembrane type-2" evidence="12">
    <location>
        <begin position="73"/>
        <end position="294"/>
    </location>
</feature>
<keyword evidence="4 11" id="KW-1003">Cell membrane</keyword>
<proteinExistence type="inferred from homology"/>
<keyword evidence="9" id="KW-0625">Polysaccharide transport</keyword>
<dbReference type="AlphaFoldDB" id="A0A4S3MFL1"/>
<dbReference type="PROSITE" id="PS51012">
    <property type="entry name" value="ABC_TM2"/>
    <property type="match status" value="1"/>
</dbReference>
<keyword evidence="3 11" id="KW-0813">Transport</keyword>
<keyword evidence="5" id="KW-0762">Sugar transport</keyword>
<evidence type="ECO:0000256" key="3">
    <source>
        <dbReference type="ARBA" id="ARBA00022448"/>
    </source>
</evidence>
<evidence type="ECO:0000256" key="10">
    <source>
        <dbReference type="ARBA" id="ARBA00023136"/>
    </source>
</evidence>
<dbReference type="PANTHER" id="PTHR30413">
    <property type="entry name" value="INNER MEMBRANE TRANSPORT PERMEASE"/>
    <property type="match status" value="1"/>
</dbReference>
<evidence type="ECO:0000256" key="5">
    <source>
        <dbReference type="ARBA" id="ARBA00022597"/>
    </source>
</evidence>
<comment type="caution">
    <text evidence="13">The sequence shown here is derived from an EMBL/GenBank/DDBJ whole genome shotgun (WGS) entry which is preliminary data.</text>
</comment>
<name>A0A4S3MFL1_9RHOB</name>
<evidence type="ECO:0000256" key="7">
    <source>
        <dbReference type="ARBA" id="ARBA00022903"/>
    </source>
</evidence>
<comment type="subcellular location">
    <subcellularLocation>
        <location evidence="11">Cell inner membrane</location>
        <topology evidence="11">Multi-pass membrane protein</topology>
    </subcellularLocation>
    <subcellularLocation>
        <location evidence="1">Cell membrane</location>
        <topology evidence="1">Multi-pass membrane protein</topology>
    </subcellularLocation>
</comment>
<keyword evidence="6 11" id="KW-0812">Transmembrane</keyword>
<evidence type="ECO:0000256" key="8">
    <source>
        <dbReference type="ARBA" id="ARBA00022989"/>
    </source>
</evidence>
<gene>
    <name evidence="13" type="ORF">E7681_03645</name>
</gene>
<evidence type="ECO:0000256" key="11">
    <source>
        <dbReference type="RuleBase" id="RU361157"/>
    </source>
</evidence>
<dbReference type="PRINTS" id="PR00164">
    <property type="entry name" value="ABC2TRNSPORT"/>
</dbReference>
<comment type="similarity">
    <text evidence="2 11">Belongs to the ABC-2 integral membrane protein family.</text>
</comment>
<dbReference type="Pfam" id="PF01061">
    <property type="entry name" value="ABC2_membrane"/>
    <property type="match status" value="1"/>
</dbReference>
<dbReference type="GO" id="GO:0015920">
    <property type="term" value="P:lipopolysaccharide transport"/>
    <property type="evidence" value="ECO:0007669"/>
    <property type="project" value="TreeGrafter"/>
</dbReference>
<keyword evidence="10 11" id="KW-0472">Membrane</keyword>
<feature type="transmembrane region" description="Helical" evidence="11">
    <location>
        <begin position="74"/>
        <end position="96"/>
    </location>
</feature>
<protein>
    <recommendedName>
        <fullName evidence="11">Transport permease protein</fullName>
    </recommendedName>
</protein>
<feature type="transmembrane region" description="Helical" evidence="11">
    <location>
        <begin position="216"/>
        <end position="233"/>
    </location>
</feature>
<sequence>MKIRSWRKPFEFVAVCLHKHCQVDQYRKPAMASPSDLPAHTPGAGHHRSFAAFRTISALMLREMSTRYGRSPGGYVWALLEPLGAILILGAGFSLIIRNPPIGNSFLIFYATGFLPFSLYQNLSNAVARAINFSRPLLMYPAVSWIDAVFARFILNSLTNILVAYLLMAGLLMVTDTRTVLDIGPIVTSFTLAMLLGLAIGTLNCALIGLYPTWEVIWSIATRPLFLASAIFFTFDSLPRAIQDILWWNPLVHIVGEMRSGFYPMYRAQYVDNAYVLTVSLVTLLFGLLLMRRFHRDILND</sequence>
<dbReference type="InterPro" id="IPR013525">
    <property type="entry name" value="ABC2_TM"/>
</dbReference>